<accession>A0ABR4K5M8</accession>
<evidence type="ECO:0000256" key="1">
    <source>
        <dbReference type="ARBA" id="ARBA00005375"/>
    </source>
</evidence>
<dbReference type="SUPFAM" id="SSF53254">
    <property type="entry name" value="Phosphoglycerate mutase-like"/>
    <property type="match status" value="1"/>
</dbReference>
<dbReference type="RefSeq" id="XP_070897802.1">
    <property type="nucleotide sequence ID" value="XM_071045969.1"/>
</dbReference>
<comment type="caution">
    <text evidence="3">The sequence shown here is derived from an EMBL/GenBank/DDBJ whole genome shotgun (WGS) entry which is preliminary data.</text>
</comment>
<evidence type="ECO:0000256" key="2">
    <source>
        <dbReference type="ARBA" id="ARBA00012632"/>
    </source>
</evidence>
<proteinExistence type="inferred from homology"/>
<evidence type="ECO:0000313" key="4">
    <source>
        <dbReference type="Proteomes" id="UP001610444"/>
    </source>
</evidence>
<dbReference type="PROSITE" id="PS00616">
    <property type="entry name" value="HIS_ACID_PHOSPHAT_1"/>
    <property type="match status" value="1"/>
</dbReference>
<name>A0ABR4K5M8_9EURO</name>
<dbReference type="InterPro" id="IPR000560">
    <property type="entry name" value="His_Pase_clade-2"/>
</dbReference>
<dbReference type="GeneID" id="98161133"/>
<evidence type="ECO:0000313" key="3">
    <source>
        <dbReference type="EMBL" id="KAL2847621.1"/>
    </source>
</evidence>
<gene>
    <name evidence="3" type="ORF">BJX68DRAFT_268017</name>
</gene>
<protein>
    <recommendedName>
        <fullName evidence="2">3-phytase</fullName>
        <ecNumber evidence="2">3.1.3.8</ecNumber>
    </recommendedName>
</protein>
<dbReference type="Pfam" id="PF00328">
    <property type="entry name" value="His_Phos_2"/>
    <property type="match status" value="1"/>
</dbReference>
<sequence length="127" mass="14424">MEPTPVAHMVKLQVMHRHGGRSPGSSRIPGDTTPWYQCGNPDEFVFMNMGNRISDNRSPFMKEMTTINGAFAYTMLQGNCDLGELTTFGSHQLQRLGRTLRSIYVDDIRFLPKKMDPGFKISHTYIP</sequence>
<dbReference type="Gene3D" id="3.40.50.1240">
    <property type="entry name" value="Phosphoglycerate mutase-like"/>
    <property type="match status" value="1"/>
</dbReference>
<comment type="similarity">
    <text evidence="1">Belongs to the histidine acid phosphatase family.</text>
</comment>
<dbReference type="InterPro" id="IPR033379">
    <property type="entry name" value="Acid_Pase_AS"/>
</dbReference>
<dbReference type="EC" id="3.1.3.8" evidence="2"/>
<dbReference type="EMBL" id="JBFXLR010000028">
    <property type="protein sequence ID" value="KAL2847621.1"/>
    <property type="molecule type" value="Genomic_DNA"/>
</dbReference>
<reference evidence="3 4" key="1">
    <citation type="submission" date="2024-07" db="EMBL/GenBank/DDBJ databases">
        <title>Section-level genome sequencing and comparative genomics of Aspergillus sections Usti and Cavernicolus.</title>
        <authorList>
            <consortium name="Lawrence Berkeley National Laboratory"/>
            <person name="Nybo J.L."/>
            <person name="Vesth T.C."/>
            <person name="Theobald S."/>
            <person name="Frisvad J.C."/>
            <person name="Larsen T.O."/>
            <person name="Kjaerboelling I."/>
            <person name="Rothschild-Mancinelli K."/>
            <person name="Lyhne E.K."/>
            <person name="Kogle M.E."/>
            <person name="Barry K."/>
            <person name="Clum A."/>
            <person name="Na H."/>
            <person name="Ledsgaard L."/>
            <person name="Lin J."/>
            <person name="Lipzen A."/>
            <person name="Kuo A."/>
            <person name="Riley R."/>
            <person name="Mondo S."/>
            <person name="LaButti K."/>
            <person name="Haridas S."/>
            <person name="Pangalinan J."/>
            <person name="Salamov A.A."/>
            <person name="Simmons B.A."/>
            <person name="Magnuson J.K."/>
            <person name="Chen J."/>
            <person name="Drula E."/>
            <person name="Henrissat B."/>
            <person name="Wiebenga A."/>
            <person name="Lubbers R.J."/>
            <person name="Gomes A.C."/>
            <person name="Macurrencykelacurrency M.R."/>
            <person name="Stajich J."/>
            <person name="Grigoriev I.V."/>
            <person name="Mortensen U.H."/>
            <person name="De vries R.P."/>
            <person name="Baker S.E."/>
            <person name="Andersen M.R."/>
        </authorList>
    </citation>
    <scope>NUCLEOTIDE SEQUENCE [LARGE SCALE GENOMIC DNA]</scope>
    <source>
        <strain evidence="3 4">CBS 756.74</strain>
    </source>
</reference>
<dbReference type="InterPro" id="IPR029033">
    <property type="entry name" value="His_PPase_superfam"/>
</dbReference>
<keyword evidence="4" id="KW-1185">Reference proteome</keyword>
<dbReference type="Proteomes" id="UP001610444">
    <property type="component" value="Unassembled WGS sequence"/>
</dbReference>
<organism evidence="3 4">
    <name type="scientific">Aspergillus pseudodeflectus</name>
    <dbReference type="NCBI Taxonomy" id="176178"/>
    <lineage>
        <taxon>Eukaryota</taxon>
        <taxon>Fungi</taxon>
        <taxon>Dikarya</taxon>
        <taxon>Ascomycota</taxon>
        <taxon>Pezizomycotina</taxon>
        <taxon>Eurotiomycetes</taxon>
        <taxon>Eurotiomycetidae</taxon>
        <taxon>Eurotiales</taxon>
        <taxon>Aspergillaceae</taxon>
        <taxon>Aspergillus</taxon>
        <taxon>Aspergillus subgen. Nidulantes</taxon>
    </lineage>
</organism>